<dbReference type="Gene3D" id="3.30.450.30">
    <property type="entry name" value="Dynein light chain 2a, cytoplasmic"/>
    <property type="match status" value="1"/>
</dbReference>
<dbReference type="AlphaFoldDB" id="A0A815JHY0"/>
<evidence type="ECO:0008006" key="8">
    <source>
        <dbReference type="Google" id="ProtNLM"/>
    </source>
</evidence>
<dbReference type="EMBL" id="CAJNOV010007343">
    <property type="protein sequence ID" value="CAF1280057.1"/>
    <property type="molecule type" value="Genomic_DNA"/>
</dbReference>
<accession>A0A815JHY0</accession>
<evidence type="ECO:0000313" key="7">
    <source>
        <dbReference type="Proteomes" id="UP000663834"/>
    </source>
</evidence>
<proteinExistence type="predicted"/>
<organism evidence="2 7">
    <name type="scientific">Rotaria magnacalcarata</name>
    <dbReference type="NCBI Taxonomy" id="392030"/>
    <lineage>
        <taxon>Eukaryota</taxon>
        <taxon>Metazoa</taxon>
        <taxon>Spiralia</taxon>
        <taxon>Gnathifera</taxon>
        <taxon>Rotifera</taxon>
        <taxon>Eurotatoria</taxon>
        <taxon>Bdelloidea</taxon>
        <taxon>Philodinida</taxon>
        <taxon>Philodinidae</taxon>
        <taxon>Rotaria</taxon>
    </lineage>
</organism>
<name>A0A815JHY0_9BILA</name>
<reference evidence="2" key="1">
    <citation type="submission" date="2021-02" db="EMBL/GenBank/DDBJ databases">
        <authorList>
            <person name="Nowell W R."/>
        </authorList>
    </citation>
    <scope>NUCLEOTIDE SEQUENCE</scope>
</reference>
<dbReference type="InterPro" id="IPR024135">
    <property type="entry name" value="LAMTOR5"/>
</dbReference>
<sequence>MEKKFETLIDNTIEKFNMVGVEIKGIIVCDQNGLPLASKDVSISPGPIALLSQLASSLSGQRTTVCLETPEAQVLIHRTDKTVVAVYTNHAT</sequence>
<dbReference type="Proteomes" id="UP000663856">
    <property type="component" value="Unassembled WGS sequence"/>
</dbReference>
<dbReference type="Proteomes" id="UP000663855">
    <property type="component" value="Unassembled WGS sequence"/>
</dbReference>
<dbReference type="EMBL" id="CAJNRE010011355">
    <property type="protein sequence ID" value="CAF2100708.1"/>
    <property type="molecule type" value="Genomic_DNA"/>
</dbReference>
<evidence type="ECO:0000313" key="6">
    <source>
        <dbReference type="EMBL" id="CAF4782264.1"/>
    </source>
</evidence>
<dbReference type="EMBL" id="CAJNRF010000177">
    <property type="protein sequence ID" value="CAF1945226.1"/>
    <property type="molecule type" value="Genomic_DNA"/>
</dbReference>
<protein>
    <recommendedName>
        <fullName evidence="8">Late endosomal/lysosomal adaptor and MAPK and MTOR activator 5</fullName>
    </recommendedName>
</protein>
<dbReference type="OrthoDB" id="10018203at2759"/>
<dbReference type="Proteomes" id="UP000676336">
    <property type="component" value="Unassembled WGS sequence"/>
</dbReference>
<evidence type="ECO:0000313" key="2">
    <source>
        <dbReference type="EMBL" id="CAF1382595.1"/>
    </source>
</evidence>
<evidence type="ECO:0000313" key="4">
    <source>
        <dbReference type="EMBL" id="CAF2100708.1"/>
    </source>
</evidence>
<dbReference type="EMBL" id="CAJNOW010003451">
    <property type="protein sequence ID" value="CAF1382595.1"/>
    <property type="molecule type" value="Genomic_DNA"/>
</dbReference>
<evidence type="ECO:0000313" key="3">
    <source>
        <dbReference type="EMBL" id="CAF1945226.1"/>
    </source>
</evidence>
<evidence type="ECO:0000313" key="1">
    <source>
        <dbReference type="EMBL" id="CAF1280057.1"/>
    </source>
</evidence>
<dbReference type="GO" id="GO:0043066">
    <property type="term" value="P:negative regulation of apoptotic process"/>
    <property type="evidence" value="ECO:0007669"/>
    <property type="project" value="InterPro"/>
</dbReference>
<comment type="caution">
    <text evidence="2">The sequence shown here is derived from an EMBL/GenBank/DDBJ whole genome shotgun (WGS) entry which is preliminary data.</text>
</comment>
<dbReference type="EMBL" id="CAJNRG010015329">
    <property type="protein sequence ID" value="CAF2164600.1"/>
    <property type="molecule type" value="Genomic_DNA"/>
</dbReference>
<dbReference type="Pfam" id="PF16672">
    <property type="entry name" value="LAMTOR5"/>
    <property type="match status" value="1"/>
</dbReference>
<dbReference type="Proteomes" id="UP000663834">
    <property type="component" value="Unassembled WGS sequence"/>
</dbReference>
<dbReference type="Proteomes" id="UP000663824">
    <property type="component" value="Unassembled WGS sequence"/>
</dbReference>
<evidence type="ECO:0000313" key="5">
    <source>
        <dbReference type="EMBL" id="CAF2164600.1"/>
    </source>
</evidence>
<dbReference type="Proteomes" id="UP000663887">
    <property type="component" value="Unassembled WGS sequence"/>
</dbReference>
<dbReference type="GO" id="GO:0071986">
    <property type="term" value="C:Ragulator complex"/>
    <property type="evidence" value="ECO:0007669"/>
    <property type="project" value="InterPro"/>
</dbReference>
<dbReference type="EMBL" id="CAJOBI010144266">
    <property type="protein sequence ID" value="CAF4782264.1"/>
    <property type="molecule type" value="Genomic_DNA"/>
</dbReference>
<gene>
    <name evidence="1" type="ORF">CJN711_LOCUS15935</name>
    <name evidence="2" type="ORF">KQP761_LOCUS8791</name>
    <name evidence="4" type="ORF">MBJ925_LOCUS22216</name>
    <name evidence="6" type="ORF">SMN809_LOCUS46399</name>
    <name evidence="3" type="ORF">WKI299_LOCUS2110</name>
    <name evidence="5" type="ORF">XDN619_LOCUS30801</name>
</gene>